<dbReference type="Pfam" id="PF22124">
    <property type="entry name" value="Glyco_hydro_95_cat"/>
    <property type="match status" value="1"/>
</dbReference>
<keyword evidence="5" id="KW-1185">Reference proteome</keyword>
<feature type="domain" description="Alpha fucosidase A-like C-terminal" evidence="2">
    <location>
        <begin position="691"/>
        <end position="752"/>
    </location>
</feature>
<accession>A0ABV5KSN2</accession>
<dbReference type="InterPro" id="IPR012341">
    <property type="entry name" value="6hp_glycosidase-like_sf"/>
</dbReference>
<name>A0ABV5KSN2_9BACL</name>
<dbReference type="PANTHER" id="PTHR31084:SF0">
    <property type="entry name" value="ALPHA-L-FUCOSIDASE 2"/>
    <property type="match status" value="1"/>
</dbReference>
<evidence type="ECO:0000313" key="4">
    <source>
        <dbReference type="EMBL" id="MFB9328189.1"/>
    </source>
</evidence>
<dbReference type="GO" id="GO:0016787">
    <property type="term" value="F:hydrolase activity"/>
    <property type="evidence" value="ECO:0007669"/>
    <property type="project" value="UniProtKB-KW"/>
</dbReference>
<keyword evidence="4" id="KW-0378">Hydrolase</keyword>
<dbReference type="Gene3D" id="1.50.10.10">
    <property type="match status" value="1"/>
</dbReference>
<evidence type="ECO:0000259" key="3">
    <source>
        <dbReference type="Pfam" id="PF22124"/>
    </source>
</evidence>
<feature type="domain" description="Glycosyl hydrolase family 95 N-terminal" evidence="1">
    <location>
        <begin position="8"/>
        <end position="245"/>
    </location>
</feature>
<dbReference type="PIRSF" id="PIRSF007663">
    <property type="entry name" value="UCP007663"/>
    <property type="match status" value="1"/>
</dbReference>
<dbReference type="InterPro" id="IPR049053">
    <property type="entry name" value="AFCA-like_C"/>
</dbReference>
<dbReference type="EMBL" id="JBHMDO010000033">
    <property type="protein sequence ID" value="MFB9328189.1"/>
    <property type="molecule type" value="Genomic_DNA"/>
</dbReference>
<dbReference type="InterPro" id="IPR016518">
    <property type="entry name" value="Alpha-L-fucosidase"/>
</dbReference>
<dbReference type="Proteomes" id="UP001589747">
    <property type="component" value="Unassembled WGS sequence"/>
</dbReference>
<protein>
    <submittedName>
        <fullName evidence="4">Glycoside hydrolase N-terminal domain-containing protein</fullName>
    </submittedName>
</protein>
<organism evidence="4 5">
    <name type="scientific">Paenibacillus aurantiacus</name>
    <dbReference type="NCBI Taxonomy" id="1936118"/>
    <lineage>
        <taxon>Bacteria</taxon>
        <taxon>Bacillati</taxon>
        <taxon>Bacillota</taxon>
        <taxon>Bacilli</taxon>
        <taxon>Bacillales</taxon>
        <taxon>Paenibacillaceae</taxon>
        <taxon>Paenibacillus</taxon>
    </lineage>
</organism>
<dbReference type="InterPro" id="IPR027414">
    <property type="entry name" value="GH95_N_dom"/>
</dbReference>
<dbReference type="InterPro" id="IPR008928">
    <property type="entry name" value="6-hairpin_glycosidase_sf"/>
</dbReference>
<evidence type="ECO:0000259" key="1">
    <source>
        <dbReference type="Pfam" id="PF14498"/>
    </source>
</evidence>
<dbReference type="Pfam" id="PF21307">
    <property type="entry name" value="Glyco_hydro_95_C"/>
    <property type="match status" value="1"/>
</dbReference>
<evidence type="ECO:0000259" key="2">
    <source>
        <dbReference type="Pfam" id="PF21307"/>
    </source>
</evidence>
<evidence type="ECO:0000313" key="5">
    <source>
        <dbReference type="Proteomes" id="UP001589747"/>
    </source>
</evidence>
<reference evidence="4 5" key="1">
    <citation type="submission" date="2024-09" db="EMBL/GenBank/DDBJ databases">
        <authorList>
            <person name="Sun Q."/>
            <person name="Mori K."/>
        </authorList>
    </citation>
    <scope>NUCLEOTIDE SEQUENCE [LARGE SCALE GENOMIC DNA]</scope>
    <source>
        <strain evidence="4 5">TISTR 2452</strain>
    </source>
</reference>
<dbReference type="Pfam" id="PF14498">
    <property type="entry name" value="Glyco_hyd_65N_2"/>
    <property type="match status" value="1"/>
</dbReference>
<dbReference type="RefSeq" id="WP_377497249.1">
    <property type="nucleotide sequence ID" value="NZ_JBHMDO010000033.1"/>
</dbReference>
<feature type="domain" description="Glycosyl hydrolase family 95 catalytic" evidence="3">
    <location>
        <begin position="267"/>
        <end position="689"/>
    </location>
</feature>
<proteinExistence type="predicted"/>
<sequence length="776" mass="86128">MTMNGMRLTYNTAAASWKQGLPVGNGRIGAVLISSAEEETWCLTESTYWSGREERTQTISRGRVDLDRMRELFFQGDYTQGEALAEQLLQAEKRNFGTHLSMCDVRITFEGGEGRVERMLDLENAVYRATVERAGAGRDFELFASHPDGVLAARIGSDHPGGITFVLRLKGRTERFAAWADPEGYIRFSGQAVETMHSDGTCGVRCSGAVKIVADGGIVEAYGDELVVRGANLVWIYIGVATDYSRDDEAWQEEALGAVKQASAKAYSDLLDAHVREYRSLYARVEADFGRTEREALPTDERIRLLGKDGDGGGNDPQLFALFLQYGRYLTISGSRSDSPLPLHLQGLWNDGEANRMAWSCDYHLDVNTQMNYYATEAANLAECHEPLLRYIGKLAEAGRASAADFYGCQGWTAHVFSNAWGFTAPGWYYTWGLNVTGGLWLAMHLRMHYEYGRDETFLREQAYPVLKEAARFFLDYMVVHPEKGWLVTGPSNSPENSFYMRGGDRISHALSMGPTMDQSLVRELFGFCLATAAKLGDEPAFRQRLEEAIALLPPLQIGADGKLQEWLEDYEEAQPDHRHLAHLYGLYPGAEITPDGTPAFSEAARRTLIARKREDGFEDVEFTLALFAASFARLHDGERAYENVAYLISDLCFDNMLTYSKAGIAGAESNIFVADGNYGGAAAIIEMLLQSHAGEIHLLPALPAKWPTGKITGLKAQGNARVDIHWQGGNLAEATILAQSPLRTKLRYRNRIIPLHLEAGESLLIRGCELAEQHQ</sequence>
<dbReference type="InterPro" id="IPR054363">
    <property type="entry name" value="GH95_cat"/>
</dbReference>
<comment type="caution">
    <text evidence="4">The sequence shown here is derived from an EMBL/GenBank/DDBJ whole genome shotgun (WGS) entry which is preliminary data.</text>
</comment>
<gene>
    <name evidence="4" type="ORF">ACFFSY_19850</name>
</gene>
<dbReference type="PANTHER" id="PTHR31084">
    <property type="entry name" value="ALPHA-L-FUCOSIDASE 2"/>
    <property type="match status" value="1"/>
</dbReference>
<dbReference type="SUPFAM" id="SSF48208">
    <property type="entry name" value="Six-hairpin glycosidases"/>
    <property type="match status" value="1"/>
</dbReference>